<evidence type="ECO:0000313" key="1">
    <source>
        <dbReference type="EMBL" id="GIY77193.1"/>
    </source>
</evidence>
<accession>A0AAV4W6G3</accession>
<gene>
    <name evidence="1" type="ORF">CDAR_198491</name>
</gene>
<protein>
    <submittedName>
        <fullName evidence="1">Uncharacterized protein</fullName>
    </submittedName>
</protein>
<keyword evidence="2" id="KW-1185">Reference proteome</keyword>
<proteinExistence type="predicted"/>
<dbReference type="Proteomes" id="UP001054837">
    <property type="component" value="Unassembled WGS sequence"/>
</dbReference>
<sequence length="83" mass="9079">MGGGGISTWKCNVSITLKEKANDLIFTKKKGSGVMDKKLTDETMVMRPGLWPRLNLADPNGYHGHLAELSLAKRRSMGTMSTV</sequence>
<organism evidence="1 2">
    <name type="scientific">Caerostris darwini</name>
    <dbReference type="NCBI Taxonomy" id="1538125"/>
    <lineage>
        <taxon>Eukaryota</taxon>
        <taxon>Metazoa</taxon>
        <taxon>Ecdysozoa</taxon>
        <taxon>Arthropoda</taxon>
        <taxon>Chelicerata</taxon>
        <taxon>Arachnida</taxon>
        <taxon>Araneae</taxon>
        <taxon>Araneomorphae</taxon>
        <taxon>Entelegynae</taxon>
        <taxon>Araneoidea</taxon>
        <taxon>Araneidae</taxon>
        <taxon>Caerostris</taxon>
    </lineage>
</organism>
<dbReference type="EMBL" id="BPLQ01014084">
    <property type="protein sequence ID" value="GIY77193.1"/>
    <property type="molecule type" value="Genomic_DNA"/>
</dbReference>
<reference evidence="1 2" key="1">
    <citation type="submission" date="2021-06" db="EMBL/GenBank/DDBJ databases">
        <title>Caerostris darwini draft genome.</title>
        <authorList>
            <person name="Kono N."/>
            <person name="Arakawa K."/>
        </authorList>
    </citation>
    <scope>NUCLEOTIDE SEQUENCE [LARGE SCALE GENOMIC DNA]</scope>
</reference>
<evidence type="ECO:0000313" key="2">
    <source>
        <dbReference type="Proteomes" id="UP001054837"/>
    </source>
</evidence>
<name>A0AAV4W6G3_9ARAC</name>
<comment type="caution">
    <text evidence="1">The sequence shown here is derived from an EMBL/GenBank/DDBJ whole genome shotgun (WGS) entry which is preliminary data.</text>
</comment>
<dbReference type="AlphaFoldDB" id="A0AAV4W6G3"/>